<protein>
    <recommendedName>
        <fullName evidence="3">Msp4/OMP-like domain-containing protein</fullName>
    </recommendedName>
</protein>
<feature type="transmembrane region" description="Helical" evidence="2">
    <location>
        <begin position="242"/>
        <end position="262"/>
    </location>
</feature>
<dbReference type="SUPFAM" id="SSF56925">
    <property type="entry name" value="OMPA-like"/>
    <property type="match status" value="1"/>
</dbReference>
<feature type="coiled-coil region" evidence="1">
    <location>
        <begin position="578"/>
        <end position="633"/>
    </location>
</feature>
<dbReference type="InterPro" id="IPR011250">
    <property type="entry name" value="OMP/PagP_B-barrel"/>
</dbReference>
<feature type="transmembrane region" description="Helical" evidence="2">
    <location>
        <begin position="144"/>
        <end position="162"/>
    </location>
</feature>
<comment type="caution">
    <text evidence="4">The sequence shown here is derived from an EMBL/GenBank/DDBJ whole genome shotgun (WGS) entry which is preliminary data.</text>
</comment>
<keyword evidence="2" id="KW-1133">Transmembrane helix</keyword>
<evidence type="ECO:0000313" key="5">
    <source>
        <dbReference type="Proteomes" id="UP000467840"/>
    </source>
</evidence>
<keyword evidence="5" id="KW-1185">Reference proteome</keyword>
<dbReference type="Pfam" id="PF04956">
    <property type="entry name" value="TrbC"/>
    <property type="match status" value="1"/>
</dbReference>
<dbReference type="InterPro" id="IPR007039">
    <property type="entry name" value="TrbC/VirB2"/>
</dbReference>
<dbReference type="EMBL" id="JAAGAX010000511">
    <property type="protein sequence ID" value="KAF2282074.1"/>
    <property type="molecule type" value="Genomic_DNA"/>
</dbReference>
<dbReference type="AlphaFoldDB" id="A0A6A6K0Q2"/>
<feature type="transmembrane region" description="Helical" evidence="2">
    <location>
        <begin position="112"/>
        <end position="138"/>
    </location>
</feature>
<organism evidence="4 5">
    <name type="scientific">Hevea brasiliensis</name>
    <name type="common">Para rubber tree</name>
    <name type="synonym">Siphonia brasiliensis</name>
    <dbReference type="NCBI Taxonomy" id="3981"/>
    <lineage>
        <taxon>Eukaryota</taxon>
        <taxon>Viridiplantae</taxon>
        <taxon>Streptophyta</taxon>
        <taxon>Embryophyta</taxon>
        <taxon>Tracheophyta</taxon>
        <taxon>Spermatophyta</taxon>
        <taxon>Magnoliopsida</taxon>
        <taxon>eudicotyledons</taxon>
        <taxon>Gunneridae</taxon>
        <taxon>Pentapetalae</taxon>
        <taxon>rosids</taxon>
        <taxon>fabids</taxon>
        <taxon>Malpighiales</taxon>
        <taxon>Euphorbiaceae</taxon>
        <taxon>Crotonoideae</taxon>
        <taxon>Micrandreae</taxon>
        <taxon>Hevea</taxon>
    </lineage>
</organism>
<evidence type="ECO:0000256" key="1">
    <source>
        <dbReference type="SAM" id="Coils"/>
    </source>
</evidence>
<keyword evidence="2" id="KW-0472">Membrane</keyword>
<name>A0A6A6K0Q2_HEVBR</name>
<keyword evidence="1" id="KW-0175">Coiled coil</keyword>
<evidence type="ECO:0000313" key="4">
    <source>
        <dbReference type="EMBL" id="KAF2282074.1"/>
    </source>
</evidence>
<dbReference type="Pfam" id="PF01617">
    <property type="entry name" value="Surface_Ag_2"/>
    <property type="match status" value="1"/>
</dbReference>
<evidence type="ECO:0000256" key="2">
    <source>
        <dbReference type="SAM" id="Phobius"/>
    </source>
</evidence>
<sequence length="797" mass="87840">MPDRYEIPGYRTTDFNSDGEHADGSSRRQVMWYLQLWAENLEIGSVWVMQVELGDGNEPHLVSRVVVEENMFNFAPRHLATAVVALIWLFITAGSTYASSSAAAADDTATKVICNVIVFVQKLGLPIMTGVILGSSIMAIFGRLAWPAIVMLVVFTAIFFGAGKLMAKFAAGLGSEIGDATWGIFHGVPGLLLRLSPAADDTATKVICNVIGFVQKLGLPIMTGVILGSSIMAIFGKLAWPAIVIGCIYCHILWCCVPVGAAEKSKSHPQRLANRPAGNAGKNFYIGLDYNPTFNGVKNLKIIEEVEGARGLFLSARMLAIPDEGELRLKARSKEKLGAGRKARQGVVGELGKLEEKKLKELKEIESEKKLKGAGLGEHLTKWLLHKFGVEGKTLEMIKLEEKKLEVKKLKEELEKLKEKPEELEEVKDLGGLERAIKGKLDAVHKLETLEELGELKTKLEELAAIRELKALGLEEQLRTLAEVKEVKALAEKQKIEGLEIQEGLQLTERMRGLDRRLVRLAAQKLEEIQELTQRQRIRKETNPQSIRKAASMLEEISVLRELRQLDELVPEEQLRTLAEVKDTIAQLEAQKLENKSKGQEKLAGVKDTIAKLDRELAKIKALEELTEIAEKRGVATTLKAALANAMETTKNRGWTDYLNGIDSSKRVNAVRELIAAEKIRAWARDINNLDVDERAMVAGAFARAVEGLRLLSVVDGHINPKFAYRVKAGLSYALTPEISAFAGAFYHKVLGDGDYDELPLSPIADYTGPAGKNKDTGIASFTFAYFGGELGVRFAF</sequence>
<accession>A0A6A6K0Q2</accession>
<reference evidence="4 5" key="1">
    <citation type="journal article" date="2020" name="Mol. Plant">
        <title>The Chromosome-Based Rubber Tree Genome Provides New Insights into Spurge Genome Evolution and Rubber Biosynthesis.</title>
        <authorList>
            <person name="Liu J."/>
            <person name="Shi C."/>
            <person name="Shi C.C."/>
            <person name="Li W."/>
            <person name="Zhang Q.J."/>
            <person name="Zhang Y."/>
            <person name="Li K."/>
            <person name="Lu H.F."/>
            <person name="Shi C."/>
            <person name="Zhu S.T."/>
            <person name="Xiao Z.Y."/>
            <person name="Nan H."/>
            <person name="Yue Y."/>
            <person name="Zhu X.G."/>
            <person name="Wu Y."/>
            <person name="Hong X.N."/>
            <person name="Fan G.Y."/>
            <person name="Tong Y."/>
            <person name="Zhang D."/>
            <person name="Mao C.L."/>
            <person name="Liu Y.L."/>
            <person name="Hao S.J."/>
            <person name="Liu W.Q."/>
            <person name="Lv M.Q."/>
            <person name="Zhang H.B."/>
            <person name="Liu Y."/>
            <person name="Hu-Tang G.R."/>
            <person name="Wang J.P."/>
            <person name="Wang J.H."/>
            <person name="Sun Y.H."/>
            <person name="Ni S.B."/>
            <person name="Chen W.B."/>
            <person name="Zhang X.C."/>
            <person name="Jiao Y.N."/>
            <person name="Eichler E.E."/>
            <person name="Li G.H."/>
            <person name="Liu X."/>
            <person name="Gao L.Z."/>
        </authorList>
    </citation>
    <scope>NUCLEOTIDE SEQUENCE [LARGE SCALE GENOMIC DNA]</scope>
    <source>
        <strain evidence="5">cv. GT1</strain>
        <tissue evidence="4">Leaf</tissue>
    </source>
</reference>
<feature type="coiled-coil region" evidence="1">
    <location>
        <begin position="393"/>
        <end position="427"/>
    </location>
</feature>
<feature type="transmembrane region" description="Helical" evidence="2">
    <location>
        <begin position="79"/>
        <end position="100"/>
    </location>
</feature>
<feature type="domain" description="Msp4/OMP-like" evidence="3">
    <location>
        <begin position="707"/>
        <end position="797"/>
    </location>
</feature>
<proteinExistence type="predicted"/>
<gene>
    <name evidence="4" type="ORF">GH714_042898</name>
</gene>
<evidence type="ECO:0000259" key="3">
    <source>
        <dbReference type="Pfam" id="PF01617"/>
    </source>
</evidence>
<dbReference type="InterPro" id="IPR002566">
    <property type="entry name" value="Msp4_OMP-like"/>
</dbReference>
<dbReference type="Proteomes" id="UP000467840">
    <property type="component" value="Unassembled WGS sequence"/>
</dbReference>
<keyword evidence="2" id="KW-0812">Transmembrane</keyword>